<reference evidence="1 2" key="1">
    <citation type="submission" date="2019-03" db="EMBL/GenBank/DDBJ databases">
        <title>Genomic Encyclopedia of Type Strains, Phase IV (KMG-IV): sequencing the most valuable type-strain genomes for metagenomic binning, comparative biology and taxonomic classification.</title>
        <authorList>
            <person name="Goeker M."/>
        </authorList>
    </citation>
    <scope>NUCLEOTIDE SEQUENCE [LARGE SCALE GENOMIC DNA]</scope>
    <source>
        <strain evidence="1 2">DSM 203</strain>
    </source>
</reference>
<organism evidence="1 2">
    <name type="scientific">Marichromatium gracile</name>
    <name type="common">Chromatium gracile</name>
    <dbReference type="NCBI Taxonomy" id="1048"/>
    <lineage>
        <taxon>Bacteria</taxon>
        <taxon>Pseudomonadati</taxon>
        <taxon>Pseudomonadota</taxon>
        <taxon>Gammaproteobacteria</taxon>
        <taxon>Chromatiales</taxon>
        <taxon>Chromatiaceae</taxon>
        <taxon>Marichromatium</taxon>
    </lineage>
</organism>
<sequence length="314" mass="34859">MTMIASTTVHPPVAELELAVARHCQDCPPEGGIGSLVRTLQRLFPAWPLRHVLTRGGWYRLGGVVDLDGERVAEQIRPWAEAALAAAGGDLEQMLDELPQGRLFATRVEGRTHYLTVATGHSPDAAIQIEVEELQEVFERPLTDPDWFPEGLGEFIDPVDVPKVEPEPVGAPRLVFRRLLRLDTLEEHDAGLRRFFADWARSSAGEQAQLCHHWIVAVRDGGGRGSARPVAACAAAPPLTVGEGMRGTALANQLHAFDRRLGYPFAWYFHMLTSPRVSHQLVEAVHADLMGAYDYLPARDLQVLRDWYRDPYGV</sequence>
<evidence type="ECO:0000313" key="2">
    <source>
        <dbReference type="Proteomes" id="UP000295247"/>
    </source>
</evidence>
<dbReference type="EMBL" id="SMDC01000010">
    <property type="protein sequence ID" value="TCW34554.1"/>
    <property type="molecule type" value="Genomic_DNA"/>
</dbReference>
<gene>
    <name evidence="1" type="ORF">EDC29_110104</name>
</gene>
<name>A0A4R4A7B6_MARGR</name>
<protein>
    <submittedName>
        <fullName evidence="1">Uncharacterized protein</fullName>
    </submittedName>
</protein>
<dbReference type="AlphaFoldDB" id="A0A4R4A7B6"/>
<evidence type="ECO:0000313" key="1">
    <source>
        <dbReference type="EMBL" id="TCW34554.1"/>
    </source>
</evidence>
<comment type="caution">
    <text evidence="1">The sequence shown here is derived from an EMBL/GenBank/DDBJ whole genome shotgun (WGS) entry which is preliminary data.</text>
</comment>
<dbReference type="Proteomes" id="UP000295247">
    <property type="component" value="Unassembled WGS sequence"/>
</dbReference>
<accession>A0A4R4A7B6</accession>
<proteinExistence type="predicted"/>
<dbReference type="RefSeq" id="WP_132230313.1">
    <property type="nucleotide sequence ID" value="NZ_NRRH01000048.1"/>
</dbReference>